<dbReference type="Proteomes" id="UP000294739">
    <property type="component" value="Unassembled WGS sequence"/>
</dbReference>
<dbReference type="RefSeq" id="WP_131901529.1">
    <property type="nucleotide sequence ID" value="NZ_SMKZ01000076.1"/>
</dbReference>
<keyword evidence="7" id="KW-1185">Reference proteome</keyword>
<keyword evidence="3" id="KW-0560">Oxidoreductase</keyword>
<proteinExistence type="predicted"/>
<keyword evidence="4" id="KW-0503">Monooxygenase</keyword>
<reference evidence="6 7" key="1">
    <citation type="submission" date="2019-03" db="EMBL/GenBank/DDBJ databases">
        <title>Draft genome sequences of novel Actinobacteria.</title>
        <authorList>
            <person name="Sahin N."/>
            <person name="Ay H."/>
            <person name="Saygin H."/>
        </authorList>
    </citation>
    <scope>NUCLEOTIDE SEQUENCE [LARGE SCALE GENOMIC DNA]</scope>
    <source>
        <strain evidence="6 7">5K138</strain>
    </source>
</reference>
<dbReference type="GO" id="GO:0008726">
    <property type="term" value="F:alkanesulfonate monooxygenase activity"/>
    <property type="evidence" value="ECO:0007669"/>
    <property type="project" value="TreeGrafter"/>
</dbReference>
<dbReference type="SUPFAM" id="SSF51679">
    <property type="entry name" value="Bacterial luciferase-like"/>
    <property type="match status" value="1"/>
</dbReference>
<evidence type="ECO:0000256" key="2">
    <source>
        <dbReference type="ARBA" id="ARBA00022643"/>
    </source>
</evidence>
<dbReference type="AlphaFoldDB" id="A0A4R5CCR4"/>
<evidence type="ECO:0000313" key="7">
    <source>
        <dbReference type="Proteomes" id="UP000294739"/>
    </source>
</evidence>
<dbReference type="PANTHER" id="PTHR42847">
    <property type="entry name" value="ALKANESULFONATE MONOOXYGENASE"/>
    <property type="match status" value="1"/>
</dbReference>
<protein>
    <submittedName>
        <fullName evidence="6">LLM class flavin-dependent oxidoreductase</fullName>
    </submittedName>
</protein>
<dbReference type="InParanoid" id="A0A4R5CCR4"/>
<evidence type="ECO:0000256" key="4">
    <source>
        <dbReference type="ARBA" id="ARBA00023033"/>
    </source>
</evidence>
<dbReference type="OrthoDB" id="3206024at2"/>
<evidence type="ECO:0000256" key="3">
    <source>
        <dbReference type="ARBA" id="ARBA00023002"/>
    </source>
</evidence>
<name>A0A4R5CCR4_9ACTN</name>
<evidence type="ECO:0000256" key="1">
    <source>
        <dbReference type="ARBA" id="ARBA00022630"/>
    </source>
</evidence>
<evidence type="ECO:0000259" key="5">
    <source>
        <dbReference type="Pfam" id="PF00296"/>
    </source>
</evidence>
<keyword evidence="2" id="KW-0288">FMN</keyword>
<gene>
    <name evidence="6" type="ORF">E1269_29850</name>
</gene>
<dbReference type="Pfam" id="PF00296">
    <property type="entry name" value="Bac_luciferase"/>
    <property type="match status" value="1"/>
</dbReference>
<dbReference type="InterPro" id="IPR036661">
    <property type="entry name" value="Luciferase-like_sf"/>
</dbReference>
<dbReference type="EMBL" id="SMKZ01000076">
    <property type="protein sequence ID" value="TDD97255.1"/>
    <property type="molecule type" value="Genomic_DNA"/>
</dbReference>
<dbReference type="InterPro" id="IPR050172">
    <property type="entry name" value="SsuD_RutA_monooxygenase"/>
</dbReference>
<accession>A0A4R5CCR4</accession>
<comment type="caution">
    <text evidence="6">The sequence shown here is derived from an EMBL/GenBank/DDBJ whole genome shotgun (WGS) entry which is preliminary data.</text>
</comment>
<dbReference type="GO" id="GO:0046306">
    <property type="term" value="P:alkanesulfonate catabolic process"/>
    <property type="evidence" value="ECO:0007669"/>
    <property type="project" value="TreeGrafter"/>
</dbReference>
<keyword evidence="1" id="KW-0285">Flavoprotein</keyword>
<dbReference type="InterPro" id="IPR011251">
    <property type="entry name" value="Luciferase-like_dom"/>
</dbReference>
<dbReference type="PANTHER" id="PTHR42847:SF4">
    <property type="entry name" value="ALKANESULFONATE MONOOXYGENASE-RELATED"/>
    <property type="match status" value="1"/>
</dbReference>
<organism evidence="6 7">
    <name type="scientific">Jiangella asiatica</name>
    <dbReference type="NCBI Taxonomy" id="2530372"/>
    <lineage>
        <taxon>Bacteria</taxon>
        <taxon>Bacillati</taxon>
        <taxon>Actinomycetota</taxon>
        <taxon>Actinomycetes</taxon>
        <taxon>Jiangellales</taxon>
        <taxon>Jiangellaceae</taxon>
        <taxon>Jiangella</taxon>
    </lineage>
</organism>
<evidence type="ECO:0000313" key="6">
    <source>
        <dbReference type="EMBL" id="TDD97255.1"/>
    </source>
</evidence>
<dbReference type="Gene3D" id="3.20.20.30">
    <property type="entry name" value="Luciferase-like domain"/>
    <property type="match status" value="1"/>
</dbReference>
<feature type="domain" description="Luciferase-like" evidence="5">
    <location>
        <begin position="3"/>
        <end position="233"/>
    </location>
</feature>
<sequence length="292" mass="31736">MTMSFGIFLPVGFGQEFAGTGPAEAADIVVELAGTAEDTGFKAAWLPDHLLTIPPSTAFVLESWAMLAALARETDRIGIGPLVTATGYRNPALQAKIASTVNGLSRGRLTFGIGAGWYEPDYRAFGYDFPEAPERLRQLREAVRTIRDSWSHQQAHIPTMIAGGGEKVTLKIVAEYADACNVMTSPTDAGRKFAVLRQHCADSNSDYDSILRTVTTGCLISDTDDEAQAALSPAAGAFYPGDFRSYLLYGTVDTVRRRIDAFREAGVQQLIVSFHDATEPEAVRRFAKEFID</sequence>